<dbReference type="EMBL" id="BMFW01000034">
    <property type="protein sequence ID" value="GGI01475.1"/>
    <property type="molecule type" value="Genomic_DNA"/>
</dbReference>
<dbReference type="Gene3D" id="1.20.1090.10">
    <property type="entry name" value="Dehydroquinate synthase-like - alpha domain"/>
    <property type="match status" value="1"/>
</dbReference>
<dbReference type="InterPro" id="IPR056798">
    <property type="entry name" value="ADH_Fe_C"/>
</dbReference>
<evidence type="ECO:0000313" key="5">
    <source>
        <dbReference type="EMBL" id="GGI01475.1"/>
    </source>
</evidence>
<name>A0ABQ2AXS0_9MICC</name>
<feature type="domain" description="Fe-containing alcohol dehydrogenase-like C-terminal" evidence="4">
    <location>
        <begin position="190"/>
        <end position="404"/>
    </location>
</feature>
<dbReference type="Proteomes" id="UP000643279">
    <property type="component" value="Unassembled WGS sequence"/>
</dbReference>
<dbReference type="SUPFAM" id="SSF56796">
    <property type="entry name" value="Dehydroquinate synthase-like"/>
    <property type="match status" value="1"/>
</dbReference>
<proteinExistence type="inferred from homology"/>
<dbReference type="InterPro" id="IPR039697">
    <property type="entry name" value="Alcohol_dehydrogenase_Fe"/>
</dbReference>
<feature type="domain" description="Alcohol dehydrogenase iron-type/glycerol dehydrogenase GldA" evidence="3">
    <location>
        <begin position="12"/>
        <end position="179"/>
    </location>
</feature>
<reference evidence="6" key="1">
    <citation type="journal article" date="2019" name="Int. J. Syst. Evol. Microbiol.">
        <title>The Global Catalogue of Microorganisms (GCM) 10K type strain sequencing project: providing services to taxonomists for standard genome sequencing and annotation.</title>
        <authorList>
            <consortium name="The Broad Institute Genomics Platform"/>
            <consortium name="The Broad Institute Genome Sequencing Center for Infectious Disease"/>
            <person name="Wu L."/>
            <person name="Ma J."/>
        </authorList>
    </citation>
    <scope>NUCLEOTIDE SEQUENCE [LARGE SCALE GENOMIC DNA]</scope>
    <source>
        <strain evidence="6">CGMCC 1.12778</strain>
    </source>
</reference>
<evidence type="ECO:0000259" key="3">
    <source>
        <dbReference type="Pfam" id="PF00465"/>
    </source>
</evidence>
<dbReference type="PANTHER" id="PTHR11496">
    <property type="entry name" value="ALCOHOL DEHYDROGENASE"/>
    <property type="match status" value="1"/>
</dbReference>
<comment type="caution">
    <text evidence="5">The sequence shown here is derived from an EMBL/GenBank/DDBJ whole genome shotgun (WGS) entry which is preliminary data.</text>
</comment>
<evidence type="ECO:0000256" key="2">
    <source>
        <dbReference type="ARBA" id="ARBA00023002"/>
    </source>
</evidence>
<keyword evidence="6" id="KW-1185">Reference proteome</keyword>
<dbReference type="PANTHER" id="PTHR11496:SF102">
    <property type="entry name" value="ALCOHOL DEHYDROGENASE 4"/>
    <property type="match status" value="1"/>
</dbReference>
<comment type="similarity">
    <text evidence="1">Belongs to the iron-containing alcohol dehydrogenase family.</text>
</comment>
<organism evidence="5 6">
    <name type="scientific">Arthrobacter liuii</name>
    <dbReference type="NCBI Taxonomy" id="1476996"/>
    <lineage>
        <taxon>Bacteria</taxon>
        <taxon>Bacillati</taxon>
        <taxon>Actinomycetota</taxon>
        <taxon>Actinomycetes</taxon>
        <taxon>Micrococcales</taxon>
        <taxon>Micrococcaceae</taxon>
        <taxon>Arthrobacter</taxon>
    </lineage>
</organism>
<dbReference type="Pfam" id="PF00465">
    <property type="entry name" value="Fe-ADH"/>
    <property type="match status" value="1"/>
</dbReference>
<sequence length="419" mass="43737">MHQPALGLLRQPATILVGRGQRHALPQHLPSGTQRALIVTDARMAQEPAFECMMRQLKDSGIHCTTIADVQPELPVADILAAKEKLAGERVDVVVGIGGGTCMDFAKVIAILLTYGGKPQDYYGEFAVPGPTVPVIAVPTTAGTGSEATPVAVVSDLDREMKVGISSPHIVPVTAICDPELSDSAPPALTAAVGTDALSHAIESFTAIRRPATPLLASERVFVGKSLLTDQYALAATAAIGRSLKTAVKGDADPARLAVARDDMVFAAMAGGLALGTGGTAAAHALQYPVGAATHTPHGVGVGVLLPYVMEFNRPARVTEFAALARAMNVGNGQEDDEQLSHLFIDRIAALLTDIGIPSTLVGLGMPQGEERWLATQAMKATRLVENNPRTLDIDALETIAAAAFRGDRQLVHAATATR</sequence>
<dbReference type="Gene3D" id="3.40.50.1970">
    <property type="match status" value="1"/>
</dbReference>
<dbReference type="InterPro" id="IPR001670">
    <property type="entry name" value="ADH_Fe/GldA"/>
</dbReference>
<evidence type="ECO:0000259" key="4">
    <source>
        <dbReference type="Pfam" id="PF25137"/>
    </source>
</evidence>
<evidence type="ECO:0000256" key="1">
    <source>
        <dbReference type="ARBA" id="ARBA00007358"/>
    </source>
</evidence>
<protein>
    <submittedName>
        <fullName evidence="5">Alcohol dehydrogenase</fullName>
    </submittedName>
</protein>
<gene>
    <name evidence="5" type="ORF">GCM10007170_41000</name>
</gene>
<evidence type="ECO:0000313" key="6">
    <source>
        <dbReference type="Proteomes" id="UP000643279"/>
    </source>
</evidence>
<keyword evidence="2" id="KW-0560">Oxidoreductase</keyword>
<dbReference type="Pfam" id="PF25137">
    <property type="entry name" value="ADH_Fe_C"/>
    <property type="match status" value="1"/>
</dbReference>
<accession>A0ABQ2AXS0</accession>